<feature type="region of interest" description="Disordered" evidence="1">
    <location>
        <begin position="161"/>
        <end position="237"/>
    </location>
</feature>
<organism evidence="2 3">
    <name type="scientific">Pseudonocardia kunmingensis</name>
    <dbReference type="NCBI Taxonomy" id="630975"/>
    <lineage>
        <taxon>Bacteria</taxon>
        <taxon>Bacillati</taxon>
        <taxon>Actinomycetota</taxon>
        <taxon>Actinomycetes</taxon>
        <taxon>Pseudonocardiales</taxon>
        <taxon>Pseudonocardiaceae</taxon>
        <taxon>Pseudonocardia</taxon>
    </lineage>
</organism>
<sequence>MIGDALQELLGLPGARYSCVADPATGEVLGESGGVAGPVPAGFLTWGSGAARFLAETDGDDLEDLVVSSRRSYHLVRQVGAGGTGRLLVYLRLDRERGNLAAARRELASPRLRERLTGGGRTGARAALPPGQPLSPAATASPAGVRPVPLAALPGAPLPWAAASATGPTPSPWPRGSSRSVSERALGAHPGTAVPQQRRSATGLPRRAEAPPSRLPPPASAEAAPAVPDELPESGLTWANDAGTLRRLLAALRRMA</sequence>
<name>A0A543D4C4_9PSEU</name>
<accession>A0A543D4C4</accession>
<keyword evidence="3" id="KW-1185">Reference proteome</keyword>
<reference evidence="2 3" key="1">
    <citation type="submission" date="2019-06" db="EMBL/GenBank/DDBJ databases">
        <title>Sequencing the genomes of 1000 actinobacteria strains.</title>
        <authorList>
            <person name="Klenk H.-P."/>
        </authorList>
    </citation>
    <scope>NUCLEOTIDE SEQUENCE [LARGE SCALE GENOMIC DNA]</scope>
    <source>
        <strain evidence="2 3">DSM 45301</strain>
    </source>
</reference>
<proteinExistence type="predicted"/>
<evidence type="ECO:0000256" key="1">
    <source>
        <dbReference type="SAM" id="MobiDB-lite"/>
    </source>
</evidence>
<feature type="region of interest" description="Disordered" evidence="1">
    <location>
        <begin position="111"/>
        <end position="143"/>
    </location>
</feature>
<protein>
    <submittedName>
        <fullName evidence="2">Uncharacterized protein</fullName>
    </submittedName>
</protein>
<gene>
    <name evidence="2" type="ORF">FB558_7210</name>
</gene>
<evidence type="ECO:0000313" key="3">
    <source>
        <dbReference type="Proteomes" id="UP000315677"/>
    </source>
</evidence>
<dbReference type="Proteomes" id="UP000315677">
    <property type="component" value="Unassembled WGS sequence"/>
</dbReference>
<comment type="caution">
    <text evidence="2">The sequence shown here is derived from an EMBL/GenBank/DDBJ whole genome shotgun (WGS) entry which is preliminary data.</text>
</comment>
<evidence type="ECO:0000313" key="2">
    <source>
        <dbReference type="EMBL" id="TQM04179.1"/>
    </source>
</evidence>
<dbReference type="AlphaFoldDB" id="A0A543D4C4"/>
<dbReference type="EMBL" id="VFPA01000005">
    <property type="protein sequence ID" value="TQM04179.1"/>
    <property type="molecule type" value="Genomic_DNA"/>
</dbReference>